<keyword evidence="2" id="KW-1185">Reference proteome</keyword>
<reference evidence="1 2" key="1">
    <citation type="journal article" date="2023" name="G3 (Bethesda)">
        <title>A chromosome-length genome assembly and annotation of blackberry (Rubus argutus, cv. 'Hillquist').</title>
        <authorList>
            <person name="Bruna T."/>
            <person name="Aryal R."/>
            <person name="Dudchenko O."/>
            <person name="Sargent D.J."/>
            <person name="Mead D."/>
            <person name="Buti M."/>
            <person name="Cavallini A."/>
            <person name="Hytonen T."/>
            <person name="Andres J."/>
            <person name="Pham M."/>
            <person name="Weisz D."/>
            <person name="Mascagni F."/>
            <person name="Usai G."/>
            <person name="Natali L."/>
            <person name="Bassil N."/>
            <person name="Fernandez G.E."/>
            <person name="Lomsadze A."/>
            <person name="Armour M."/>
            <person name="Olukolu B."/>
            <person name="Poorten T."/>
            <person name="Britton C."/>
            <person name="Davik J."/>
            <person name="Ashrafi H."/>
            <person name="Aiden E.L."/>
            <person name="Borodovsky M."/>
            <person name="Worthington M."/>
        </authorList>
    </citation>
    <scope>NUCLEOTIDE SEQUENCE [LARGE SCALE GENOMIC DNA]</scope>
    <source>
        <strain evidence="1">PI 553951</strain>
    </source>
</reference>
<evidence type="ECO:0000313" key="1">
    <source>
        <dbReference type="EMBL" id="KAK9940279.1"/>
    </source>
</evidence>
<organism evidence="1 2">
    <name type="scientific">Rubus argutus</name>
    <name type="common">Southern blackberry</name>
    <dbReference type="NCBI Taxonomy" id="59490"/>
    <lineage>
        <taxon>Eukaryota</taxon>
        <taxon>Viridiplantae</taxon>
        <taxon>Streptophyta</taxon>
        <taxon>Embryophyta</taxon>
        <taxon>Tracheophyta</taxon>
        <taxon>Spermatophyta</taxon>
        <taxon>Magnoliopsida</taxon>
        <taxon>eudicotyledons</taxon>
        <taxon>Gunneridae</taxon>
        <taxon>Pentapetalae</taxon>
        <taxon>rosids</taxon>
        <taxon>fabids</taxon>
        <taxon>Rosales</taxon>
        <taxon>Rosaceae</taxon>
        <taxon>Rosoideae</taxon>
        <taxon>Rosoideae incertae sedis</taxon>
        <taxon>Rubus</taxon>
    </lineage>
</organism>
<dbReference type="EMBL" id="JBEDUW010000003">
    <property type="protein sequence ID" value="KAK9940279.1"/>
    <property type="molecule type" value="Genomic_DNA"/>
</dbReference>
<dbReference type="Proteomes" id="UP001457282">
    <property type="component" value="Unassembled WGS sequence"/>
</dbReference>
<accession>A0AAW1XUR5</accession>
<dbReference type="AlphaFoldDB" id="A0AAW1XUR5"/>
<protein>
    <submittedName>
        <fullName evidence="1">Uncharacterized protein</fullName>
    </submittedName>
</protein>
<name>A0AAW1XUR5_RUBAR</name>
<gene>
    <name evidence="1" type="ORF">M0R45_016947</name>
</gene>
<proteinExistence type="predicted"/>
<sequence>MAEIQELLRSTGQAAKPNSENWASSESGEFNLHVGGDPCLSDIGATIRVVGIWWWCWRGRASTGFSTHFSFLVSRFDDGDHSVDQVSKYLSCDLAPLWY</sequence>
<evidence type="ECO:0000313" key="2">
    <source>
        <dbReference type="Proteomes" id="UP001457282"/>
    </source>
</evidence>
<comment type="caution">
    <text evidence="1">The sequence shown here is derived from an EMBL/GenBank/DDBJ whole genome shotgun (WGS) entry which is preliminary data.</text>
</comment>